<sequence>MTQPTHTATAGTLDPSFADGGVLQLPIPEISGFDTEAVQELPNNKILLGMKLSGGVGRPTVIARLNEDGSLDTSFGGQGSGLIEIDIDIEVPGLTVSRFCVLSDGGWLVMGRFSTPTSNGLYLVRYHEDGQVEESFGVKGVVVLPFDDMGDPTYVGGGGQSPESGDDEFSMEASRVSGSKGVAALQQLDGKILLVANLRTESEQQQGILLRLNSDGSTDYTFNGLGYVHIRLEGIDYKRNVAEAVAVQADGKILVGGDFILAGQNDGGVYVTRFDAMGRLDRSFNGGTVTVRHSNLIYLKAIEIREADGSIVAVGEALRDGVRNGMVFVLTEGGFFDFNFNRGQPLFSTLVPQGLAWRCCALQKDGSIIAAGTTGNVFATQGAKALTARFLADGSLDPAFNGTGFTVFDEDETYDEFLQDMTMMAGGRIIECGLTRPAKAHSSDIEGSGWVIRYLA</sequence>
<reference evidence="1 2" key="1">
    <citation type="journal article" date="2020" name="Front. Plant Sci.">
        <title>Isolation of Rhizosphere Bacteria That Improve Quality and Water Stress Tolerance in Greenhouse Ornamentals.</title>
        <authorList>
            <person name="Nordstedt N.P."/>
            <person name="Jones M.L."/>
        </authorList>
    </citation>
    <scope>NUCLEOTIDE SEQUENCE [LARGE SCALE GENOMIC DNA]</scope>
    <source>
        <strain evidence="1 2">C7D2</strain>
    </source>
</reference>
<dbReference type="EMBL" id="JABFMR010000050">
    <property type="protein sequence ID" value="NUT90118.1"/>
    <property type="molecule type" value="Genomic_DNA"/>
</dbReference>
<comment type="caution">
    <text evidence="1">The sequence shown here is derived from an EMBL/GenBank/DDBJ whole genome shotgun (WGS) entry which is preliminary data.</text>
</comment>
<organism evidence="1 2">
    <name type="scientific">Pseudomonas corrugata</name>
    <dbReference type="NCBI Taxonomy" id="47879"/>
    <lineage>
        <taxon>Bacteria</taxon>
        <taxon>Pseudomonadati</taxon>
        <taxon>Pseudomonadota</taxon>
        <taxon>Gammaproteobacteria</taxon>
        <taxon>Pseudomonadales</taxon>
        <taxon>Pseudomonadaceae</taxon>
        <taxon>Pseudomonas</taxon>
    </lineage>
</organism>
<dbReference type="AlphaFoldDB" id="A0A7Y6DKA9"/>
<evidence type="ECO:0008006" key="3">
    <source>
        <dbReference type="Google" id="ProtNLM"/>
    </source>
</evidence>
<evidence type="ECO:0000313" key="1">
    <source>
        <dbReference type="EMBL" id="NUT90118.1"/>
    </source>
</evidence>
<evidence type="ECO:0000313" key="2">
    <source>
        <dbReference type="Proteomes" id="UP000536720"/>
    </source>
</evidence>
<dbReference type="Proteomes" id="UP000536720">
    <property type="component" value="Unassembled WGS sequence"/>
</dbReference>
<name>A0A7Y6DKA9_9PSED</name>
<protein>
    <recommendedName>
        <fullName evidence="3">Delta-60 repeat domain-containing protein</fullName>
    </recommendedName>
</protein>
<dbReference type="Gene3D" id="2.80.10.50">
    <property type="match status" value="3"/>
</dbReference>
<dbReference type="RefSeq" id="WP_175364169.1">
    <property type="nucleotide sequence ID" value="NZ_JABFMR010000050.1"/>
</dbReference>
<dbReference type="Pfam" id="PF17164">
    <property type="entry name" value="DUF5122"/>
    <property type="match status" value="5"/>
</dbReference>
<dbReference type="NCBIfam" id="TIGR02608">
    <property type="entry name" value="delta_60_rpt"/>
    <property type="match status" value="5"/>
</dbReference>
<accession>A0A7Y6DKA9</accession>
<gene>
    <name evidence="1" type="ORF">HNO91_27165</name>
</gene>
<proteinExistence type="predicted"/>
<dbReference type="InterPro" id="IPR013431">
    <property type="entry name" value="Delta_60_rpt"/>
</dbReference>